<sequence>MAYGHKTGRPLRVRAQIALNAARGRSNARIAREIGLHVDTVRCWRSRFAEHGLPSLADRSRSSRSPAFSSLQATQVKTPACQPPAESGGVPLSRWSAPELAREAMARGIVTFVSASTVRRWLGRDAPKPWQYHSWIFTASAVWRAFELRAHLVDAPPGLPLHDSGWQISADRPPHIRIIGRQAQALSADSLTSTFVSIIGHTDLLVAAAEGTSAFARHTAIPYATSRRTTARTVHVALVGLTGRDADPTPPAVRCAVDGTTITAGFPDGTRILISLGAAPARSPVLDGVSLPGPVRYARLSPEAEPVIIPGRVSPSARR</sequence>
<evidence type="ECO:0000256" key="1">
    <source>
        <dbReference type="SAM" id="MobiDB-lite"/>
    </source>
</evidence>
<evidence type="ECO:0008006" key="4">
    <source>
        <dbReference type="Google" id="ProtNLM"/>
    </source>
</evidence>
<keyword evidence="3" id="KW-1185">Reference proteome</keyword>
<accession>A0ABP6FGA8</accession>
<evidence type="ECO:0000313" key="3">
    <source>
        <dbReference type="Proteomes" id="UP001500994"/>
    </source>
</evidence>
<dbReference type="Proteomes" id="UP001500994">
    <property type="component" value="Unassembled WGS sequence"/>
</dbReference>
<organism evidence="2 3">
    <name type="scientific">Streptomyces lunalinharesii</name>
    <dbReference type="NCBI Taxonomy" id="333384"/>
    <lineage>
        <taxon>Bacteria</taxon>
        <taxon>Bacillati</taxon>
        <taxon>Actinomycetota</taxon>
        <taxon>Actinomycetes</taxon>
        <taxon>Kitasatosporales</taxon>
        <taxon>Streptomycetaceae</taxon>
        <taxon>Streptomyces</taxon>
    </lineage>
</organism>
<name>A0ABP6FGA8_9ACTN</name>
<gene>
    <name evidence="2" type="ORF">GCM10009864_74740</name>
</gene>
<dbReference type="SUPFAM" id="SSF46689">
    <property type="entry name" value="Homeodomain-like"/>
    <property type="match status" value="1"/>
</dbReference>
<reference evidence="3" key="1">
    <citation type="journal article" date="2019" name="Int. J. Syst. Evol. Microbiol.">
        <title>The Global Catalogue of Microorganisms (GCM) 10K type strain sequencing project: providing services to taxonomists for standard genome sequencing and annotation.</title>
        <authorList>
            <consortium name="The Broad Institute Genomics Platform"/>
            <consortium name="The Broad Institute Genome Sequencing Center for Infectious Disease"/>
            <person name="Wu L."/>
            <person name="Ma J."/>
        </authorList>
    </citation>
    <scope>NUCLEOTIDE SEQUENCE [LARGE SCALE GENOMIC DNA]</scope>
    <source>
        <strain evidence="3">JCM 16374</strain>
    </source>
</reference>
<dbReference type="Pfam" id="PF13565">
    <property type="entry name" value="HTH_32"/>
    <property type="match status" value="1"/>
</dbReference>
<feature type="compositionally biased region" description="Low complexity" evidence="1">
    <location>
        <begin position="56"/>
        <end position="71"/>
    </location>
</feature>
<protein>
    <recommendedName>
        <fullName evidence="4">Transposase</fullName>
    </recommendedName>
</protein>
<dbReference type="RefSeq" id="WP_344584058.1">
    <property type="nucleotide sequence ID" value="NZ_BAAARK010000049.1"/>
</dbReference>
<dbReference type="InterPro" id="IPR009057">
    <property type="entry name" value="Homeodomain-like_sf"/>
</dbReference>
<dbReference type="EMBL" id="BAAARK010000049">
    <property type="protein sequence ID" value="GAA2689796.1"/>
    <property type="molecule type" value="Genomic_DNA"/>
</dbReference>
<feature type="region of interest" description="Disordered" evidence="1">
    <location>
        <begin position="56"/>
        <end position="92"/>
    </location>
</feature>
<proteinExistence type="predicted"/>
<comment type="caution">
    <text evidence="2">The sequence shown here is derived from an EMBL/GenBank/DDBJ whole genome shotgun (WGS) entry which is preliminary data.</text>
</comment>
<evidence type="ECO:0000313" key="2">
    <source>
        <dbReference type="EMBL" id="GAA2689796.1"/>
    </source>
</evidence>